<proteinExistence type="predicted"/>
<reference evidence="1" key="1">
    <citation type="journal article" date="2023" name="Int. J. Syst. Evol. Microbiol.">
        <title>Methylocystis iwaonis sp. nov., a type II methane-oxidizing bacterium from surface soil of a rice paddy field in Japan, and emended description of the genus Methylocystis (ex Whittenbury et al. 1970) Bowman et al. 1993.</title>
        <authorList>
            <person name="Kaise H."/>
            <person name="Sawadogo J.B."/>
            <person name="Alam M.S."/>
            <person name="Ueno C."/>
            <person name="Dianou D."/>
            <person name="Shinjo R."/>
            <person name="Asakawa S."/>
        </authorList>
    </citation>
    <scope>NUCLEOTIDE SEQUENCE</scope>
    <source>
        <strain evidence="1">LMG27198</strain>
    </source>
</reference>
<protein>
    <submittedName>
        <fullName evidence="1">Uncharacterized protein</fullName>
    </submittedName>
</protein>
<gene>
    <name evidence="1" type="ORF">LMG27198_45080</name>
</gene>
<organism evidence="1 2">
    <name type="scientific">Methylocystis echinoides</name>
    <dbReference type="NCBI Taxonomy" id="29468"/>
    <lineage>
        <taxon>Bacteria</taxon>
        <taxon>Pseudomonadati</taxon>
        <taxon>Pseudomonadota</taxon>
        <taxon>Alphaproteobacteria</taxon>
        <taxon>Hyphomicrobiales</taxon>
        <taxon>Methylocystaceae</taxon>
        <taxon>Methylocystis</taxon>
    </lineage>
</organism>
<comment type="caution">
    <text evidence="1">The sequence shown here is derived from an EMBL/GenBank/DDBJ whole genome shotgun (WGS) entry which is preliminary data.</text>
</comment>
<accession>A0A9W6GYM6</accession>
<evidence type="ECO:0000313" key="1">
    <source>
        <dbReference type="EMBL" id="GLI95516.1"/>
    </source>
</evidence>
<dbReference type="EMBL" id="BSEC01000004">
    <property type="protein sequence ID" value="GLI95516.1"/>
    <property type="molecule type" value="Genomic_DNA"/>
</dbReference>
<dbReference type="Proteomes" id="UP001144323">
    <property type="component" value="Unassembled WGS sequence"/>
</dbReference>
<evidence type="ECO:0000313" key="2">
    <source>
        <dbReference type="Proteomes" id="UP001144323"/>
    </source>
</evidence>
<sequence>MKSIPLRHLTPSDDRSLIIRHHWSKLLANTYLRAVEDIDSSHSCGAICESEEAVFTIVTCRTRKSWSGPTIFYLADFFEDDSDIGVQIWEMSIGVDGELRSTDIFYEDD</sequence>
<keyword evidence="2" id="KW-1185">Reference proteome</keyword>
<name>A0A9W6GYM6_9HYPH</name>
<dbReference type="AlphaFoldDB" id="A0A9W6GYM6"/>